<dbReference type="PANTHER" id="PTHR45527:SF1">
    <property type="entry name" value="FATTY ACID SYNTHASE"/>
    <property type="match status" value="1"/>
</dbReference>
<keyword evidence="5" id="KW-1185">Reference proteome</keyword>
<dbReference type="SUPFAM" id="SSF47336">
    <property type="entry name" value="ACP-like"/>
    <property type="match status" value="1"/>
</dbReference>
<dbReference type="InterPro" id="IPR001031">
    <property type="entry name" value="Thioesterase"/>
</dbReference>
<name>A0ABS0PPG7_9BRAD</name>
<feature type="non-terminal residue" evidence="4">
    <location>
        <position position="1"/>
    </location>
</feature>
<keyword evidence="1" id="KW-0596">Phosphopantetheine</keyword>
<dbReference type="Pfam" id="PF13193">
    <property type="entry name" value="AMP-binding_C"/>
    <property type="match status" value="1"/>
</dbReference>
<dbReference type="InterPro" id="IPR009081">
    <property type="entry name" value="PP-bd_ACP"/>
</dbReference>
<protein>
    <submittedName>
        <fullName evidence="4">AMP-binding protein</fullName>
    </submittedName>
</protein>
<dbReference type="SUPFAM" id="SSF56801">
    <property type="entry name" value="Acetyl-CoA synthetase-like"/>
    <property type="match status" value="1"/>
</dbReference>
<dbReference type="PANTHER" id="PTHR45527">
    <property type="entry name" value="NONRIBOSOMAL PEPTIDE SYNTHETASE"/>
    <property type="match status" value="1"/>
</dbReference>
<feature type="domain" description="Carrier" evidence="3">
    <location>
        <begin position="271"/>
        <end position="345"/>
    </location>
</feature>
<comment type="caution">
    <text evidence="4">The sequence shown here is derived from an EMBL/GenBank/DDBJ whole genome shotgun (WGS) entry which is preliminary data.</text>
</comment>
<dbReference type="Gene3D" id="3.40.50.1820">
    <property type="entry name" value="alpha/beta hydrolase"/>
    <property type="match status" value="1"/>
</dbReference>
<evidence type="ECO:0000256" key="1">
    <source>
        <dbReference type="ARBA" id="ARBA00022450"/>
    </source>
</evidence>
<dbReference type="Gene3D" id="3.30.300.30">
    <property type="match status" value="1"/>
</dbReference>
<dbReference type="InterPro" id="IPR042099">
    <property type="entry name" value="ANL_N_sf"/>
</dbReference>
<accession>A0ABS0PPG7</accession>
<dbReference type="RefSeq" id="WP_197960155.1">
    <property type="nucleotide sequence ID" value="NZ_JACCHP010000008.1"/>
</dbReference>
<reference evidence="4 5" key="1">
    <citation type="submission" date="2020-07" db="EMBL/GenBank/DDBJ databases">
        <title>Bradyrhizobium diversity isolated from nodules of indigenous legumes of Western Australia.</title>
        <authorList>
            <person name="Klepa M.S."/>
        </authorList>
    </citation>
    <scope>NUCLEOTIDE SEQUENCE [LARGE SCALE GENOMIC DNA]</scope>
    <source>
        <strain evidence="4 5">CNPSo 4010</strain>
    </source>
</reference>
<dbReference type="InterPro" id="IPR029058">
    <property type="entry name" value="AB_hydrolase_fold"/>
</dbReference>
<dbReference type="InterPro" id="IPR006162">
    <property type="entry name" value="Ppantetheine_attach_site"/>
</dbReference>
<evidence type="ECO:0000313" key="5">
    <source>
        <dbReference type="Proteomes" id="UP000807370"/>
    </source>
</evidence>
<dbReference type="Pfam" id="PF00550">
    <property type="entry name" value="PP-binding"/>
    <property type="match status" value="1"/>
</dbReference>
<dbReference type="PROSITE" id="PS50075">
    <property type="entry name" value="CARRIER"/>
    <property type="match status" value="1"/>
</dbReference>
<sequence length="625" mass="67481">HATLPPALLQGSQKLEGLGSQVLILAGELPKAELIRSLAPASIVNAYGPTEATVCAATWSCPDEFDGAIVPIGRPIANTRVYLLDGHGAPVPFGAVGELYVGGAGVARGYLNRPELTAERFIASPFVDGDRLYKTGDLARYLPDGNLEFLGRNDDQVKIRGFRIEPGEIAARLCEHPLVREAVVVAQPDRAGEKRLVGYVVCALGAQSEELDGADLAGALRAHVAARLPDYMVPAAFVRLAALPLTVNGKLDRKALPAPADEAYARSAYEAPQGEIETALAEIWAELLGVERVGRHDDFFELGGHSLLAVRLLSRALDAGFKFTAADLFQAPVLKELALKVHLEPQPSSPGVICVRATGSQPPLFFVPTGLGDCSYILNLVEEMDADCPIYGLPWPSFSEVCSPTLEAIASQVIPAIRKIQSHGPYRFAGYSSGGILAYAIAEHLLSLSETVSFMAFIDVTLPAKPAGMTPTQMVSEVVLETLESLEDEHFKLLKRFAEHSSIPRLLEKAQQIGAIPPDHNDALMYERIEQFQRALQLYRAPSLPIEIHQFYATVSSVSRCARLDKRSIAPERSSPMRGWDRVLSAAAIDTTPIPGNHATIMNTPENRKVLACSLSRVLNSSPTK</sequence>
<dbReference type="Gene3D" id="3.40.50.12780">
    <property type="entry name" value="N-terminal domain of ligase-like"/>
    <property type="match status" value="1"/>
</dbReference>
<organism evidence="4 5">
    <name type="scientific">Bradyrhizobium agreste</name>
    <dbReference type="NCBI Taxonomy" id="2751811"/>
    <lineage>
        <taxon>Bacteria</taxon>
        <taxon>Pseudomonadati</taxon>
        <taxon>Pseudomonadota</taxon>
        <taxon>Alphaproteobacteria</taxon>
        <taxon>Hyphomicrobiales</taxon>
        <taxon>Nitrobacteraceae</taxon>
        <taxon>Bradyrhizobium</taxon>
    </lineage>
</organism>
<dbReference type="InterPro" id="IPR000873">
    <property type="entry name" value="AMP-dep_synth/lig_dom"/>
</dbReference>
<dbReference type="CDD" id="cd05930">
    <property type="entry name" value="A_NRPS"/>
    <property type="match status" value="1"/>
</dbReference>
<dbReference type="Pfam" id="PF00975">
    <property type="entry name" value="Thioesterase"/>
    <property type="match status" value="1"/>
</dbReference>
<dbReference type="Proteomes" id="UP000807370">
    <property type="component" value="Unassembled WGS sequence"/>
</dbReference>
<keyword evidence="2" id="KW-0597">Phosphoprotein</keyword>
<dbReference type="InterPro" id="IPR036736">
    <property type="entry name" value="ACP-like_sf"/>
</dbReference>
<dbReference type="PROSITE" id="PS00012">
    <property type="entry name" value="PHOSPHOPANTETHEINE"/>
    <property type="match status" value="1"/>
</dbReference>
<gene>
    <name evidence="4" type="ORF">HZZ13_13900</name>
</gene>
<proteinExistence type="predicted"/>
<dbReference type="InterPro" id="IPR025110">
    <property type="entry name" value="AMP-bd_C"/>
</dbReference>
<dbReference type="InterPro" id="IPR045851">
    <property type="entry name" value="AMP-bd_C_sf"/>
</dbReference>
<evidence type="ECO:0000313" key="4">
    <source>
        <dbReference type="EMBL" id="MBH5398876.1"/>
    </source>
</evidence>
<evidence type="ECO:0000256" key="2">
    <source>
        <dbReference type="ARBA" id="ARBA00022553"/>
    </source>
</evidence>
<dbReference type="Gene3D" id="1.10.1200.10">
    <property type="entry name" value="ACP-like"/>
    <property type="match status" value="1"/>
</dbReference>
<dbReference type="Pfam" id="PF00501">
    <property type="entry name" value="AMP-binding"/>
    <property type="match status" value="1"/>
</dbReference>
<evidence type="ECO:0000259" key="3">
    <source>
        <dbReference type="PROSITE" id="PS50075"/>
    </source>
</evidence>
<dbReference type="SUPFAM" id="SSF53474">
    <property type="entry name" value="alpha/beta-Hydrolases"/>
    <property type="match status" value="1"/>
</dbReference>
<dbReference type="EMBL" id="JACCHP010000008">
    <property type="protein sequence ID" value="MBH5398876.1"/>
    <property type="molecule type" value="Genomic_DNA"/>
</dbReference>